<organism evidence="3 4">
    <name type="scientific">Orbilia brochopaga</name>
    <dbReference type="NCBI Taxonomy" id="3140254"/>
    <lineage>
        <taxon>Eukaryota</taxon>
        <taxon>Fungi</taxon>
        <taxon>Dikarya</taxon>
        <taxon>Ascomycota</taxon>
        <taxon>Pezizomycotina</taxon>
        <taxon>Orbiliomycetes</taxon>
        <taxon>Orbiliales</taxon>
        <taxon>Orbiliaceae</taxon>
        <taxon>Orbilia</taxon>
    </lineage>
</organism>
<feature type="compositionally biased region" description="Low complexity" evidence="2">
    <location>
        <begin position="381"/>
        <end position="395"/>
    </location>
</feature>
<protein>
    <recommendedName>
        <fullName evidence="5">Chromo domain-containing protein</fullName>
    </recommendedName>
</protein>
<comment type="caution">
    <text evidence="3">The sequence shown here is derived from an EMBL/GenBank/DDBJ whole genome shotgun (WGS) entry which is preliminary data.</text>
</comment>
<dbReference type="Proteomes" id="UP001375240">
    <property type="component" value="Unassembled WGS sequence"/>
</dbReference>
<feature type="compositionally biased region" description="Pro residues" evidence="2">
    <location>
        <begin position="276"/>
        <end position="293"/>
    </location>
</feature>
<dbReference type="CDD" id="cd00024">
    <property type="entry name" value="CD_CSD"/>
    <property type="match status" value="1"/>
</dbReference>
<reference evidence="3 4" key="1">
    <citation type="submission" date="2019-10" db="EMBL/GenBank/DDBJ databases">
        <authorList>
            <person name="Palmer J.M."/>
        </authorList>
    </citation>
    <scope>NUCLEOTIDE SEQUENCE [LARGE SCALE GENOMIC DNA]</scope>
    <source>
        <strain evidence="3 4">TWF696</strain>
    </source>
</reference>
<feature type="region of interest" description="Disordered" evidence="2">
    <location>
        <begin position="246"/>
        <end position="339"/>
    </location>
</feature>
<feature type="region of interest" description="Disordered" evidence="2">
    <location>
        <begin position="72"/>
        <end position="214"/>
    </location>
</feature>
<evidence type="ECO:0000256" key="1">
    <source>
        <dbReference type="ARBA" id="ARBA00011353"/>
    </source>
</evidence>
<evidence type="ECO:0008006" key="5">
    <source>
        <dbReference type="Google" id="ProtNLM"/>
    </source>
</evidence>
<evidence type="ECO:0000313" key="3">
    <source>
        <dbReference type="EMBL" id="KAK6335468.1"/>
    </source>
</evidence>
<feature type="compositionally biased region" description="Low complexity" evidence="2">
    <location>
        <begin position="301"/>
        <end position="311"/>
    </location>
</feature>
<feature type="compositionally biased region" description="Polar residues" evidence="2">
    <location>
        <begin position="360"/>
        <end position="369"/>
    </location>
</feature>
<dbReference type="InterPro" id="IPR016197">
    <property type="entry name" value="Chromo-like_dom_sf"/>
</dbReference>
<dbReference type="EMBL" id="JAVHNQ010000012">
    <property type="protein sequence ID" value="KAK6335468.1"/>
    <property type="molecule type" value="Genomic_DNA"/>
</dbReference>
<dbReference type="AlphaFoldDB" id="A0AAV9U462"/>
<gene>
    <name evidence="3" type="ORF">TWF696_002242</name>
</gene>
<feature type="region of interest" description="Disordered" evidence="2">
    <location>
        <begin position="357"/>
        <end position="402"/>
    </location>
</feature>
<dbReference type="Gene3D" id="2.40.50.40">
    <property type="match status" value="1"/>
</dbReference>
<proteinExistence type="predicted"/>
<name>A0AAV9U462_9PEZI</name>
<feature type="compositionally biased region" description="Polar residues" evidence="2">
    <location>
        <begin position="262"/>
        <end position="271"/>
    </location>
</feature>
<evidence type="ECO:0000313" key="4">
    <source>
        <dbReference type="Proteomes" id="UP001375240"/>
    </source>
</evidence>
<keyword evidence="4" id="KW-1185">Reference proteome</keyword>
<feature type="compositionally biased region" description="Basic residues" evidence="2">
    <location>
        <begin position="252"/>
        <end position="261"/>
    </location>
</feature>
<evidence type="ECO:0000256" key="2">
    <source>
        <dbReference type="SAM" id="MobiDB-lite"/>
    </source>
</evidence>
<comment type="subunit">
    <text evidence="1">Component of the NuA4 histone acetyltransferase complex.</text>
</comment>
<accession>A0AAV9U462</accession>
<sequence>MITNIHTGARPGYGHLPSLPIGWHRLFIGHFFGDAASRSKGVYSGWPGPVPDAYTCLGFVGLTFVAVRPKNPDGPSLSQSFRAPREDQSWTGPTYDDDSDSDSGRDSALIRTTHGHLHTPSTPPDTSDMDHIRRTQSSPKSPRRHSAGIQPDEVVEPSDGSSAHRERQGRRHSEHHHSSYASQARAEGYEGSPASNKRRMRHSTSGATQGRSRRQYFMETTNIDELPDSGVFDDFDDIATDLHPLNAEKPRYKVRGQRRRNSANSTLSTHSDVPRAPSPPRSDLPHLPETPPPRKLRRRTTAPTSPTSSNRFRSLSPINDYRSTLGDASGPPFSPEFPPMQNLDPAFYPLPTTYPQTPTASHVSWSGSGYTSPVYPPTPRSPSSTVSYSSRQSSRTAPGTTAEEDIVENINGEFTVDSIRSFSDAPEGRLYKVRWADTWETKASMRTATESGKYKVQEIVESTYVNGKGLYRVRWKDTWESAQEIGDIEAVRMFWNDAQGGRRENFRRRTSSFH</sequence>
<dbReference type="SUPFAM" id="SSF54160">
    <property type="entry name" value="Chromo domain-like"/>
    <property type="match status" value="1"/>
</dbReference>